<evidence type="ECO:0008006" key="4">
    <source>
        <dbReference type="Google" id="ProtNLM"/>
    </source>
</evidence>
<evidence type="ECO:0000256" key="1">
    <source>
        <dbReference type="SAM" id="Coils"/>
    </source>
</evidence>
<evidence type="ECO:0000313" key="3">
    <source>
        <dbReference type="Proteomes" id="UP001290861"/>
    </source>
</evidence>
<comment type="caution">
    <text evidence="2">The sequence shown here is derived from an EMBL/GenBank/DDBJ whole genome shotgun (WGS) entry which is preliminary data.</text>
</comment>
<dbReference type="Proteomes" id="UP001290861">
    <property type="component" value="Unassembled WGS sequence"/>
</dbReference>
<reference evidence="2 3" key="1">
    <citation type="journal article" date="2024" name="Appl. Environ. Microbiol.">
        <title>Pontiella agarivorans sp. nov., a novel marine anaerobic bacterium capable of degrading macroalgal polysaccharides and fixing nitrogen.</title>
        <authorList>
            <person name="Liu N."/>
            <person name="Kivenson V."/>
            <person name="Peng X."/>
            <person name="Cui Z."/>
            <person name="Lankiewicz T.S."/>
            <person name="Gosselin K.M."/>
            <person name="English C.J."/>
            <person name="Blair E.M."/>
            <person name="O'Malley M.A."/>
            <person name="Valentine D.L."/>
        </authorList>
    </citation>
    <scope>NUCLEOTIDE SEQUENCE [LARGE SCALE GENOMIC DNA]</scope>
    <source>
        <strain evidence="2 3">NLcol2</strain>
    </source>
</reference>
<accession>A0ABU5MXW4</accession>
<keyword evidence="3" id="KW-1185">Reference proteome</keyword>
<sequence length="1869" mass="204108">MAPPIREDFDEATLPNDILWIYDSSPEGRIELRGDTESVVTDNIPGFFINPNHYTGSNRMRGNFFECDQTVELTRQGFYLGRPQSTSVQLLVYESATENGTYSLISSNTVTAPVGTNYVYGTLNTILKEGKYYMIGAAWNNSARYSTSGSHPQQTAFGQSLGGYTASGYPAANSISGASPSSLTYVQKLDLATNMVMRMDDSISAGQTATNSLGLVVDIEGLDPVTLSFKHRASGEEDQPGDGIFLSNDSGTSFTKIYDLPNGTTGWQTFNLDINALAAQNGIPITGNPVIKFQQVDNYSWPTDGREFDDIRIYSNADIDLDDADYLFVSNTNNIWKTVLGTRNIPIELQTTLRSGVAAESYPNTAYRFTILDGATPVFSNSANRNISFPALETEEDDWTANFYIPGTEKFAKNNYTILIEADADNQINEGRENNNTATLPITINQYSGKLYFDDIETEITVTDWSRTSDTHHTISGTGLLSGYPFTFTNLQAIKDPATLDYTMNPADWQTINVDVPDQFEQQDIHYTFSSPVRLTANGGTVDVEVRLPSGLGISTHQTYMMDSTIEFYDVPVDTALSMNTSLTRNANFQLSEETKPLWIAATSATWHPTLGTFEFTHEGSIVCTRTAGHEFLESNSSNMVDPNLALKRSNAEYYRFVDSVQSDITVTTTANEDARLSTKLALSPGYFSPHLPYGPEISWNYSSQLELTDDLPTTGSALADPGALSITYATTCAEAACSAPADPETLPLVPNDYFMTFSKDGGLDLPVYFNATDIRWGRGQNGLYAQEASNFNNGRFYMPGHFIRNDQSQLSSDLNVGPAVILLSGMRPDTGDMERPGHYSGNEDYRAGLADYAGLNLRVEENLYRAARSVLGGEQTDYWLQTERSKYYVRPSGVTGIHEAEPYSFPDTLEIYGYLHQFDQYGLSYLSGNPVESRTDGLVMLPYPSSFDVEYDGLRFDCLGEILGGELANASDKLMAYWNAVIDPRTFFYAPTDASTCANSARVLCLGITTACANIDGLLSGVLGFMPNGNLANKAAGVQNVDSRLSLPDRIQLDGPGSEEYHFTPILSAYYNDYENRGGGSADIGWINFAGALDVAFFDDLNVLFHTSASTNSSTAPIYMTGGFSDGSAQTFHVNPGTFDELNAGKPSGVIVDDFRNPYTDQYRVHARKTWLEIVNFDYPLNWSTSTKSFQSAEPVENDIVVLKLEHQADYLSADHAEISFGVQYDGLPQINIANMAFNAIDEQTGMASAVLNSVNSNLFQTIFSGLTQFDNLLADVPEKLFEPILAQSVDPIVDELYTALNNAYAAAPDTDYYSSLIQGYVAGPVGSVQQQLEDLVDTSGNAVNMLDEIDEHLEQALRVIDAFVNTVEYDPLTGQQLAQPISGLLNLQGTQFEFLGDLAAGIIGTMAADLANELAGELVPELNETLEELKPALDTAREYLTEIRDVIEEAKAQLAAGESFVRELQNALDPAQLQAAMDAAVSDLTEQFDDLQAAGDLFEEYTAEEIKTLIRQSIEDRFYASLACCNIQQVIRSRLYDVQASVETAIDGVFQQVNTAIKNVIGEYLTAIDEEINGMLGDLSDLVGAGQIDGYAHVKHDSLTELRLDGAFQWKVPEEMEFSAYMIIRQLNADGSSSCGLPGDNATEVILGTDDVGLSWVGSDLRAKINTKFAFSSGPFKPIGLAGAFEMTEGSVSFEAFKITELYAAAAFGARENYLSAALRCEMTSFEVEGGVFFGRTCSLDPFAWDPDVQGILGDPPFTGVYVYGEGWMPIVDYGCLFRIKAGVGAGMFAFLEGPIGGKVFLGAEGEALCVVGVRGEVTLVGMKNGDLMRMKGKGKISGKVGPCPFCVKFSASAEITYENGDWDADY</sequence>
<dbReference type="EMBL" id="JARVCO010000010">
    <property type="protein sequence ID" value="MDZ8119015.1"/>
    <property type="molecule type" value="Genomic_DNA"/>
</dbReference>
<keyword evidence="1" id="KW-0175">Coiled coil</keyword>
<dbReference type="Gene3D" id="2.60.40.10">
    <property type="entry name" value="Immunoglobulins"/>
    <property type="match status" value="1"/>
</dbReference>
<organism evidence="2 3">
    <name type="scientific">Pontiella agarivorans</name>
    <dbReference type="NCBI Taxonomy" id="3038953"/>
    <lineage>
        <taxon>Bacteria</taxon>
        <taxon>Pseudomonadati</taxon>
        <taxon>Kiritimatiellota</taxon>
        <taxon>Kiritimatiellia</taxon>
        <taxon>Kiritimatiellales</taxon>
        <taxon>Pontiellaceae</taxon>
        <taxon>Pontiella</taxon>
    </lineage>
</organism>
<dbReference type="RefSeq" id="WP_322608807.1">
    <property type="nucleotide sequence ID" value="NZ_JARVCO010000010.1"/>
</dbReference>
<proteinExistence type="predicted"/>
<name>A0ABU5MXW4_9BACT</name>
<feature type="coiled-coil region" evidence="1">
    <location>
        <begin position="1435"/>
        <end position="1469"/>
    </location>
</feature>
<dbReference type="InterPro" id="IPR013783">
    <property type="entry name" value="Ig-like_fold"/>
</dbReference>
<evidence type="ECO:0000313" key="2">
    <source>
        <dbReference type="EMBL" id="MDZ8119015.1"/>
    </source>
</evidence>
<protein>
    <recommendedName>
        <fullName evidence="4">CARDB domain-containing protein</fullName>
    </recommendedName>
</protein>
<gene>
    <name evidence="2" type="ORF">P9H32_10300</name>
</gene>